<evidence type="ECO:0000259" key="5">
    <source>
        <dbReference type="PROSITE" id="PS50827"/>
    </source>
</evidence>
<dbReference type="InterPro" id="IPR018501">
    <property type="entry name" value="DDT_dom"/>
</dbReference>
<dbReference type="SMART" id="SM00571">
    <property type="entry name" value="DDT"/>
    <property type="match status" value="1"/>
</dbReference>
<evidence type="ECO:0000256" key="3">
    <source>
        <dbReference type="PROSITE-ProRule" id="PRU00475"/>
    </source>
</evidence>
<accession>A0A2G5DVB3</accession>
<keyword evidence="2 3" id="KW-0539">Nucleus</keyword>
<evidence type="ECO:0000256" key="4">
    <source>
        <dbReference type="SAM" id="MobiDB-lite"/>
    </source>
</evidence>
<evidence type="ECO:0000313" key="8">
    <source>
        <dbReference type="Proteomes" id="UP000230069"/>
    </source>
</evidence>
<evidence type="ECO:0000313" key="7">
    <source>
        <dbReference type="EMBL" id="PIA47207.1"/>
    </source>
</evidence>
<dbReference type="FunCoup" id="A0A2G5DVB3">
    <property type="interactions" value="1063"/>
</dbReference>
<dbReference type="InterPro" id="IPR028941">
    <property type="entry name" value="WHIM2_dom"/>
</dbReference>
<evidence type="ECO:0000256" key="1">
    <source>
        <dbReference type="ARBA" id="ARBA00004123"/>
    </source>
</evidence>
<dbReference type="OrthoDB" id="332390at2759"/>
<keyword evidence="8" id="KW-1185">Reference proteome</keyword>
<dbReference type="Pfam" id="PF10537">
    <property type="entry name" value="WAC_Acf1_DNA_bd"/>
    <property type="match status" value="1"/>
</dbReference>
<organism evidence="7 8">
    <name type="scientific">Aquilegia coerulea</name>
    <name type="common">Rocky mountain columbine</name>
    <dbReference type="NCBI Taxonomy" id="218851"/>
    <lineage>
        <taxon>Eukaryota</taxon>
        <taxon>Viridiplantae</taxon>
        <taxon>Streptophyta</taxon>
        <taxon>Embryophyta</taxon>
        <taxon>Tracheophyta</taxon>
        <taxon>Spermatophyta</taxon>
        <taxon>Magnoliopsida</taxon>
        <taxon>Ranunculales</taxon>
        <taxon>Ranunculaceae</taxon>
        <taxon>Thalictroideae</taxon>
        <taxon>Aquilegia</taxon>
    </lineage>
</organism>
<feature type="region of interest" description="Disordered" evidence="4">
    <location>
        <begin position="475"/>
        <end position="514"/>
    </location>
</feature>
<feature type="compositionally biased region" description="Polar residues" evidence="4">
    <location>
        <begin position="447"/>
        <end position="461"/>
    </location>
</feature>
<dbReference type="InterPro" id="IPR013136">
    <property type="entry name" value="WSTF_Acf1_Cbp146"/>
</dbReference>
<sequence>QVRFTKEIFKDYQEYLNRVNLYRQRLWTCKITGKSNLTYEEALVSEQLATERVQQFPKELVASVLHMVQFSTLKLIDLVNGICKKLQERLSEGDQLYGKKEQSVCPCKILKVHEVADKVLYEVGWINKDKIIIDKSVVKAEDLIRKKLPFGRDVLKAFIRESTSQSFPWIVHKNLAKQYGISTKLPEELRQKVLTRGSNLRIKNKDTVEEEGCTKKRKKTNFEGSAGTKKVKEEEEAEPIKYPIDDLLVQPGADDPVFTDRPTPSRDFSVPMDCVGDLLMVWDFCSSYSRMLQLWPFSLEDFQNAICHKDNNLVLIVESHSAILRLLIKEEGEYFTAIEKKSRSGKITLVTWTNYICDFLEMADVPQLSTYVATIKRGHYGLLDTHVKLGIFQELVSQALVTDAFRVQLGTYIEQRQELSSTRREVALEEGRKRREGKELRKAASGSKVSNGGTLQVPENQYDNIQNGHISMERDEEAHLSARKNVSKNRKSKSLKDSFCGSEDKDGANEADAKKNKDYLEREIEKRFVRTNPLGKDKNYNRYWFFARDGRIFVESPDSKLWGYYSSTEELDALLGSLNPKGVREKALHRQLKKSYDSISSGLQKRTKFIAHKIAMDEAVVRRSTRVRAPQRDSPALAFLSYDNKWKNR</sequence>
<dbReference type="AlphaFoldDB" id="A0A2G5DVB3"/>
<dbReference type="PROSITE" id="PS51136">
    <property type="entry name" value="WAC"/>
    <property type="match status" value="1"/>
</dbReference>
<dbReference type="PANTHER" id="PTHR15546:SF2">
    <property type="entry name" value="DDT DOMAIN-CONTAINING PROTEIN DDB_G0282237"/>
    <property type="match status" value="1"/>
</dbReference>
<feature type="region of interest" description="Disordered" evidence="4">
    <location>
        <begin position="423"/>
        <end position="461"/>
    </location>
</feature>
<dbReference type="STRING" id="218851.A0A2G5DVB3"/>
<name>A0A2G5DVB3_AQUCA</name>
<gene>
    <name evidence="7" type="ORF">AQUCO_01400117v1</name>
</gene>
<dbReference type="Proteomes" id="UP000230069">
    <property type="component" value="Unassembled WGS sequence"/>
</dbReference>
<dbReference type="InterPro" id="IPR053271">
    <property type="entry name" value="DDT_domain"/>
</dbReference>
<feature type="domain" description="WAC" evidence="6">
    <location>
        <begin position="1"/>
        <end position="102"/>
    </location>
</feature>
<protein>
    <recommendedName>
        <fullName evidence="9">DDT domain-containing protein</fullName>
    </recommendedName>
</protein>
<dbReference type="Pfam" id="PF15613">
    <property type="entry name" value="WSD"/>
    <property type="match status" value="1"/>
</dbReference>
<dbReference type="GO" id="GO:0000785">
    <property type="term" value="C:chromatin"/>
    <property type="evidence" value="ECO:0007669"/>
    <property type="project" value="UniProtKB-ARBA"/>
</dbReference>
<proteinExistence type="predicted"/>
<dbReference type="EMBL" id="KZ305031">
    <property type="protein sequence ID" value="PIA47207.1"/>
    <property type="molecule type" value="Genomic_DNA"/>
</dbReference>
<evidence type="ECO:0000256" key="2">
    <source>
        <dbReference type="ARBA" id="ARBA00023242"/>
    </source>
</evidence>
<feature type="compositionally biased region" description="Basic and acidic residues" evidence="4">
    <location>
        <begin position="502"/>
        <end position="514"/>
    </location>
</feature>
<dbReference type="InParanoid" id="A0A2G5DVB3"/>
<dbReference type="GO" id="GO:0005634">
    <property type="term" value="C:nucleus"/>
    <property type="evidence" value="ECO:0007669"/>
    <property type="project" value="UniProtKB-SubCell"/>
</dbReference>
<evidence type="ECO:0008006" key="9">
    <source>
        <dbReference type="Google" id="ProtNLM"/>
    </source>
</evidence>
<dbReference type="PROSITE" id="PS50827">
    <property type="entry name" value="DDT"/>
    <property type="match status" value="1"/>
</dbReference>
<feature type="non-terminal residue" evidence="7">
    <location>
        <position position="1"/>
    </location>
</feature>
<comment type="subcellular location">
    <subcellularLocation>
        <location evidence="1 3">Nucleus</location>
    </subcellularLocation>
</comment>
<feature type="compositionally biased region" description="Basic and acidic residues" evidence="4">
    <location>
        <begin position="423"/>
        <end position="442"/>
    </location>
</feature>
<reference evidence="7 8" key="1">
    <citation type="submission" date="2017-09" db="EMBL/GenBank/DDBJ databases">
        <title>WGS assembly of Aquilegia coerulea Goldsmith.</title>
        <authorList>
            <person name="Hodges S."/>
            <person name="Kramer E."/>
            <person name="Nordborg M."/>
            <person name="Tomkins J."/>
            <person name="Borevitz J."/>
            <person name="Derieg N."/>
            <person name="Yan J."/>
            <person name="Mihaltcheva S."/>
            <person name="Hayes R.D."/>
            <person name="Rokhsar D."/>
        </authorList>
    </citation>
    <scope>NUCLEOTIDE SEQUENCE [LARGE SCALE GENOMIC DNA]</scope>
    <source>
        <strain evidence="8">cv. Goldsmith</strain>
    </source>
</reference>
<evidence type="ECO:0000259" key="6">
    <source>
        <dbReference type="PROSITE" id="PS51136"/>
    </source>
</evidence>
<feature type="compositionally biased region" description="Basic residues" evidence="4">
    <location>
        <begin position="481"/>
        <end position="493"/>
    </location>
</feature>
<dbReference type="PANTHER" id="PTHR15546">
    <property type="entry name" value="BROMODOMAIN ADJACENT TO ZINC FINGER DOMAIN, 2A"/>
    <property type="match status" value="1"/>
</dbReference>
<feature type="domain" description="DDT" evidence="5">
    <location>
        <begin position="272"/>
        <end position="333"/>
    </location>
</feature>
<dbReference type="Pfam" id="PF02791">
    <property type="entry name" value="DDT"/>
    <property type="match status" value="1"/>
</dbReference>